<evidence type="ECO:0000256" key="6">
    <source>
        <dbReference type="ARBA" id="ARBA00023136"/>
    </source>
</evidence>
<feature type="transmembrane region" description="Helical" evidence="7">
    <location>
        <begin position="293"/>
        <end position="314"/>
    </location>
</feature>
<feature type="domain" description="Bacterial sugar transferase" evidence="8">
    <location>
        <begin position="288"/>
        <end position="476"/>
    </location>
</feature>
<reference evidence="10" key="1">
    <citation type="journal article" date="2019" name="Int. J. Syst. Evol. Microbiol.">
        <title>The Global Catalogue of Microorganisms (GCM) 10K type strain sequencing project: providing services to taxonomists for standard genome sequencing and annotation.</title>
        <authorList>
            <consortium name="The Broad Institute Genomics Platform"/>
            <consortium name="The Broad Institute Genome Sequencing Center for Infectious Disease"/>
            <person name="Wu L."/>
            <person name="Ma J."/>
        </authorList>
    </citation>
    <scope>NUCLEOTIDE SEQUENCE [LARGE SCALE GENOMIC DNA]</scope>
    <source>
        <strain evidence="10">JCM 18956</strain>
    </source>
</reference>
<dbReference type="EMBL" id="BAABLM010000003">
    <property type="protein sequence ID" value="GAA4674632.1"/>
    <property type="molecule type" value="Genomic_DNA"/>
</dbReference>
<comment type="similarity">
    <text evidence="2">Belongs to the bacterial sugar transferase family.</text>
</comment>
<name>A0ABP8VXH1_9MICO</name>
<evidence type="ECO:0000256" key="2">
    <source>
        <dbReference type="ARBA" id="ARBA00006464"/>
    </source>
</evidence>
<keyword evidence="4 7" id="KW-0812">Transmembrane</keyword>
<protein>
    <submittedName>
        <fullName evidence="9">Sugar transferase</fullName>
    </submittedName>
</protein>
<feature type="transmembrane region" description="Helical" evidence="7">
    <location>
        <begin position="65"/>
        <end position="83"/>
    </location>
</feature>
<comment type="caution">
    <text evidence="9">The sequence shown here is derived from an EMBL/GenBank/DDBJ whole genome shotgun (WGS) entry which is preliminary data.</text>
</comment>
<dbReference type="PANTHER" id="PTHR30576:SF10">
    <property type="entry name" value="SLL5057 PROTEIN"/>
    <property type="match status" value="1"/>
</dbReference>
<evidence type="ECO:0000313" key="9">
    <source>
        <dbReference type="EMBL" id="GAA4674632.1"/>
    </source>
</evidence>
<keyword evidence="5 7" id="KW-1133">Transmembrane helix</keyword>
<dbReference type="Proteomes" id="UP001501295">
    <property type="component" value="Unassembled WGS sequence"/>
</dbReference>
<organism evidence="9 10">
    <name type="scientific">Frondihabitans cladoniiphilus</name>
    <dbReference type="NCBI Taxonomy" id="715785"/>
    <lineage>
        <taxon>Bacteria</taxon>
        <taxon>Bacillati</taxon>
        <taxon>Actinomycetota</taxon>
        <taxon>Actinomycetes</taxon>
        <taxon>Micrococcales</taxon>
        <taxon>Microbacteriaceae</taxon>
        <taxon>Frondihabitans</taxon>
    </lineage>
</organism>
<evidence type="ECO:0000256" key="3">
    <source>
        <dbReference type="ARBA" id="ARBA00022679"/>
    </source>
</evidence>
<gene>
    <name evidence="9" type="ORF">GCM10025780_18900</name>
</gene>
<feature type="transmembrane region" description="Helical" evidence="7">
    <location>
        <begin position="37"/>
        <end position="59"/>
    </location>
</feature>
<dbReference type="InterPro" id="IPR003362">
    <property type="entry name" value="Bact_transf"/>
</dbReference>
<feature type="transmembrane region" description="Helical" evidence="7">
    <location>
        <begin position="104"/>
        <end position="122"/>
    </location>
</feature>
<sequence>MSSNSVSESPGSSVNAPIELPVAHNPRSWVASYRLRVIITDVVLIGVAVGAPLILLKLWDAQHARVPFLAVASLLWVIALAVFDSRSSRALGTGTTEYKMVIDATLVGLGAAAVVAFLFGTTIRRVDILPSVPLGLVLLLLGRWGWRQWLRKKRASGHYLNKAVLVGSATTVAHTRSQLDRHPDSGYKVVDALIPTHDGDEHPEFFERLVKSLVVNDGDTVMLTSSDALTPERIRGLAWDLERHDYRLVITPSLTDVAESRIQTQPVAGLPLIHILSPNYSGPQRVVKRFSDIVGSGVILLLTSPILLVVALLVRVTSVGPIFYLQERIGQDDRPFHILKFRSMQVDADSRLAELLSKQGTDGKPLFKIQSDPRLTPVGAVLRRFSLDELPQLINVLKGDMSLVGPRPQRPAEVALYDSAAQRRLKVRPGMTGLWQVSGRSRLTWEEALRLDLYYIENWTLLVDVIIMWRTFRAVVGSDGAY</sequence>
<evidence type="ECO:0000256" key="4">
    <source>
        <dbReference type="ARBA" id="ARBA00022692"/>
    </source>
</evidence>
<dbReference type="GO" id="GO:0016740">
    <property type="term" value="F:transferase activity"/>
    <property type="evidence" value="ECO:0007669"/>
    <property type="project" value="UniProtKB-KW"/>
</dbReference>
<dbReference type="PANTHER" id="PTHR30576">
    <property type="entry name" value="COLANIC BIOSYNTHESIS UDP-GLUCOSE LIPID CARRIER TRANSFERASE"/>
    <property type="match status" value="1"/>
</dbReference>
<keyword evidence="10" id="KW-1185">Reference proteome</keyword>
<dbReference type="InterPro" id="IPR017475">
    <property type="entry name" value="EPS_sugar_tfrase"/>
</dbReference>
<comment type="subcellular location">
    <subcellularLocation>
        <location evidence="1">Membrane</location>
        <topology evidence="1">Multi-pass membrane protein</topology>
    </subcellularLocation>
</comment>
<feature type="transmembrane region" description="Helical" evidence="7">
    <location>
        <begin position="128"/>
        <end position="146"/>
    </location>
</feature>
<dbReference type="NCBIfam" id="TIGR03025">
    <property type="entry name" value="EPS_sugtrans"/>
    <property type="match status" value="1"/>
</dbReference>
<evidence type="ECO:0000256" key="5">
    <source>
        <dbReference type="ARBA" id="ARBA00022989"/>
    </source>
</evidence>
<evidence type="ECO:0000313" key="10">
    <source>
        <dbReference type="Proteomes" id="UP001501295"/>
    </source>
</evidence>
<proteinExistence type="inferred from homology"/>
<evidence type="ECO:0000259" key="8">
    <source>
        <dbReference type="Pfam" id="PF02397"/>
    </source>
</evidence>
<dbReference type="RefSeq" id="WP_345375597.1">
    <property type="nucleotide sequence ID" value="NZ_BAABLM010000003.1"/>
</dbReference>
<accession>A0ABP8VXH1</accession>
<evidence type="ECO:0000256" key="1">
    <source>
        <dbReference type="ARBA" id="ARBA00004141"/>
    </source>
</evidence>
<dbReference type="Pfam" id="PF02397">
    <property type="entry name" value="Bac_transf"/>
    <property type="match status" value="1"/>
</dbReference>
<keyword evidence="6 7" id="KW-0472">Membrane</keyword>
<keyword evidence="3 9" id="KW-0808">Transferase</keyword>
<evidence type="ECO:0000256" key="7">
    <source>
        <dbReference type="SAM" id="Phobius"/>
    </source>
</evidence>